<dbReference type="Proteomes" id="UP000189677">
    <property type="component" value="Chromosome"/>
</dbReference>
<dbReference type="KEGG" id="snw:BBN63_17405"/>
<accession>A0A1U9QU27</accession>
<dbReference type="EMBL" id="CP018047">
    <property type="protein sequence ID" value="AQU67752.1"/>
    <property type="molecule type" value="Genomic_DNA"/>
</dbReference>
<protein>
    <submittedName>
        <fullName evidence="1">Uncharacterized protein</fullName>
    </submittedName>
</protein>
<name>A0A1U9QU27_STRNV</name>
<organism evidence="1 2">
    <name type="scientific">Streptomyces niveus</name>
    <name type="common">Streptomyces spheroides</name>
    <dbReference type="NCBI Taxonomy" id="193462"/>
    <lineage>
        <taxon>Bacteria</taxon>
        <taxon>Bacillati</taxon>
        <taxon>Actinomycetota</taxon>
        <taxon>Actinomycetes</taxon>
        <taxon>Kitasatosporales</taxon>
        <taxon>Streptomycetaceae</taxon>
        <taxon>Streptomyces</taxon>
    </lineage>
</organism>
<reference evidence="1 2" key="1">
    <citation type="submission" date="2016-11" db="EMBL/GenBank/DDBJ databases">
        <title>Complete genome sequence of Streptomyces niveus SCSIO 3406.</title>
        <authorList>
            <person name="Zhu Q."/>
            <person name="Cheng W."/>
            <person name="Song Y."/>
            <person name="Li Q."/>
            <person name="Ju J."/>
        </authorList>
    </citation>
    <scope>NUCLEOTIDE SEQUENCE [LARGE SCALE GENOMIC DNA]</scope>
    <source>
        <strain evidence="1 2">SCSIO 3406</strain>
    </source>
</reference>
<proteinExistence type="predicted"/>
<evidence type="ECO:0000313" key="1">
    <source>
        <dbReference type="EMBL" id="AQU67752.1"/>
    </source>
</evidence>
<dbReference type="AlphaFoldDB" id="A0A1U9QU27"/>
<sequence>MAMSGVRETAYWCEAMAHTTADGRVLHLGGRLTRSPRLAVRWLRDRVRDVTDQLDQHYGAPGRHWVLDEPEHEQARSALARGEVYVFRLYDDTTCYMLSARPTGQTR</sequence>
<keyword evidence="2" id="KW-1185">Reference proteome</keyword>
<evidence type="ECO:0000313" key="2">
    <source>
        <dbReference type="Proteomes" id="UP000189677"/>
    </source>
</evidence>
<gene>
    <name evidence="1" type="ORF">BBN63_17405</name>
</gene>